<feature type="transmembrane region" description="Helical" evidence="5">
    <location>
        <begin position="56"/>
        <end position="76"/>
    </location>
</feature>
<dbReference type="STRING" id="1462996.AWM70_16895"/>
<evidence type="ECO:0000313" key="7">
    <source>
        <dbReference type="EMBL" id="ANS76050.1"/>
    </source>
</evidence>
<dbReference type="Pfam" id="PF04932">
    <property type="entry name" value="Wzy_C"/>
    <property type="match status" value="1"/>
</dbReference>
<feature type="transmembrane region" description="Helical" evidence="5">
    <location>
        <begin position="88"/>
        <end position="106"/>
    </location>
</feature>
<dbReference type="PANTHER" id="PTHR37422:SF13">
    <property type="entry name" value="LIPOPOLYSACCHARIDE BIOSYNTHESIS PROTEIN PA4999-RELATED"/>
    <property type="match status" value="1"/>
</dbReference>
<feature type="transmembrane region" description="Helical" evidence="5">
    <location>
        <begin position="112"/>
        <end position="130"/>
    </location>
</feature>
<evidence type="ECO:0000256" key="1">
    <source>
        <dbReference type="ARBA" id="ARBA00004141"/>
    </source>
</evidence>
<gene>
    <name evidence="7" type="ORF">AWM70_16895</name>
</gene>
<evidence type="ECO:0000313" key="8">
    <source>
        <dbReference type="Proteomes" id="UP000092573"/>
    </source>
</evidence>
<feature type="transmembrane region" description="Helical" evidence="5">
    <location>
        <begin position="151"/>
        <end position="169"/>
    </location>
</feature>
<dbReference type="SUPFAM" id="SSF48452">
    <property type="entry name" value="TPR-like"/>
    <property type="match status" value="1"/>
</dbReference>
<dbReference type="KEGG" id="pyg:AWM70_16895"/>
<dbReference type="Proteomes" id="UP000092573">
    <property type="component" value="Chromosome"/>
</dbReference>
<evidence type="ECO:0000259" key="6">
    <source>
        <dbReference type="Pfam" id="PF04932"/>
    </source>
</evidence>
<dbReference type="InterPro" id="IPR051533">
    <property type="entry name" value="WaaL-like"/>
</dbReference>
<keyword evidence="2 5" id="KW-0812">Transmembrane</keyword>
<dbReference type="InterPro" id="IPR011990">
    <property type="entry name" value="TPR-like_helical_dom_sf"/>
</dbReference>
<dbReference type="GO" id="GO:0016020">
    <property type="term" value="C:membrane"/>
    <property type="evidence" value="ECO:0007669"/>
    <property type="project" value="UniProtKB-SubCell"/>
</dbReference>
<evidence type="ECO:0000256" key="4">
    <source>
        <dbReference type="ARBA" id="ARBA00023136"/>
    </source>
</evidence>
<dbReference type="InterPro" id="IPR007016">
    <property type="entry name" value="O-antigen_ligase-rel_domated"/>
</dbReference>
<protein>
    <recommendedName>
        <fullName evidence="6">O-antigen ligase-related domain-containing protein</fullName>
    </recommendedName>
</protein>
<dbReference type="AlphaFoldDB" id="A0A1B1N3P5"/>
<dbReference type="Gene3D" id="1.25.40.10">
    <property type="entry name" value="Tetratricopeptide repeat domain"/>
    <property type="match status" value="1"/>
</dbReference>
<accession>A0A1B1N3P5</accession>
<name>A0A1B1N3P5_9BACL</name>
<dbReference type="EMBL" id="CP014167">
    <property type="protein sequence ID" value="ANS76050.1"/>
    <property type="molecule type" value="Genomic_DNA"/>
</dbReference>
<keyword evidence="4 5" id="KW-0472">Membrane</keyword>
<evidence type="ECO:0000256" key="5">
    <source>
        <dbReference type="SAM" id="Phobius"/>
    </source>
</evidence>
<sequence length="424" mass="47595">MLERLTFYRDAVKVVKDYPVIGAGGGAWAALYQEYQNNPYTSRQAHSFFMQYLVEVGILGFVVFMAFILFIFYKYIRGFINSNEEQRNSYFVYFILVLSILLHSVMDFNLSFVFVGMLVFIGLGGMAAAMHNKPLRKFKVSPEAVRPIYSVVLGLASIVLIFVTIRYVAASNNITEGQNLLKTSKNYQEIKAPFAKALDLRANQPDAVLYTASLDQSVFKQTQQQTYYDEAYSLLMNALKKEPYNQDLLNQLMTGYTLNNQADEAYKVLADNAYKFAWDINWYEKLISQSFELGYQALGQGDTDKEKSYFQTGIEAYQHVVKGVAHLATLPPGQLQGRPFSITPTIALNAGKMQLLSGKAADAAATLKKSLTKDYSDAANRETATWYLAALKKSGGSDKAVQDKLFAADPSQEQQINNLVQILK</sequence>
<keyword evidence="8" id="KW-1185">Reference proteome</keyword>
<evidence type="ECO:0000256" key="2">
    <source>
        <dbReference type="ARBA" id="ARBA00022692"/>
    </source>
</evidence>
<reference evidence="7 8" key="1">
    <citation type="submission" date="2016-01" db="EMBL/GenBank/DDBJ databases">
        <title>Complete Genome Sequence of Paenibacillus yonginensis DCY84, a novel Plant Growth-Promoting Bacteria with Elicitation of Induced Systemic Resistance.</title>
        <authorList>
            <person name="Kim Y.J."/>
            <person name="Yang D.C."/>
            <person name="Sukweenadhi J."/>
        </authorList>
    </citation>
    <scope>NUCLEOTIDE SEQUENCE [LARGE SCALE GENOMIC DNA]</scope>
    <source>
        <strain evidence="7 8">DCY84</strain>
    </source>
</reference>
<evidence type="ECO:0000256" key="3">
    <source>
        <dbReference type="ARBA" id="ARBA00022989"/>
    </source>
</evidence>
<proteinExistence type="predicted"/>
<keyword evidence="3 5" id="KW-1133">Transmembrane helix</keyword>
<comment type="subcellular location">
    <subcellularLocation>
        <location evidence="1">Membrane</location>
        <topology evidence="1">Multi-pass membrane protein</topology>
    </subcellularLocation>
</comment>
<organism evidence="7 8">
    <name type="scientific">Paenibacillus yonginensis</name>
    <dbReference type="NCBI Taxonomy" id="1462996"/>
    <lineage>
        <taxon>Bacteria</taxon>
        <taxon>Bacillati</taxon>
        <taxon>Bacillota</taxon>
        <taxon>Bacilli</taxon>
        <taxon>Bacillales</taxon>
        <taxon>Paenibacillaceae</taxon>
        <taxon>Paenibacillus</taxon>
    </lineage>
</organism>
<dbReference type="PANTHER" id="PTHR37422">
    <property type="entry name" value="TEICHURONIC ACID BIOSYNTHESIS PROTEIN TUAE"/>
    <property type="match status" value="1"/>
</dbReference>
<feature type="domain" description="O-antigen ligase-related" evidence="6">
    <location>
        <begin position="3"/>
        <end position="65"/>
    </location>
</feature>